<dbReference type="GO" id="GO:0000922">
    <property type="term" value="C:spindle pole"/>
    <property type="evidence" value="ECO:0000318"/>
    <property type="project" value="GO_Central"/>
</dbReference>
<proteinExistence type="predicted"/>
<name>F7A8M3_XENTR</name>
<dbReference type="Reactome" id="R-XTR-2467813">
    <property type="pathway name" value="Separation of Sister Chromatids"/>
</dbReference>
<dbReference type="Reactome" id="R-XTR-5663220">
    <property type="pathway name" value="RHO GTPases Activate Formins"/>
</dbReference>
<evidence type="ECO:0000313" key="6">
    <source>
        <dbReference type="Ensembl" id="ENSXETP00000050022"/>
    </source>
</evidence>
<dbReference type="Pfam" id="PF10473">
    <property type="entry name" value="CENP-F_leu_zip"/>
    <property type="match status" value="2"/>
</dbReference>
<gene>
    <name evidence="6 8 9" type="primary">cenpf</name>
</gene>
<dbReference type="InterPro" id="IPR018463">
    <property type="entry name" value="Centromere_CenpF_N"/>
</dbReference>
<feature type="compositionally biased region" description="Basic and acidic residues" evidence="2">
    <location>
        <begin position="2432"/>
        <end position="2444"/>
    </location>
</feature>
<dbReference type="GO" id="GO:0005634">
    <property type="term" value="C:nucleus"/>
    <property type="evidence" value="ECO:0000318"/>
    <property type="project" value="GO_Central"/>
</dbReference>
<feature type="domain" description="Kinetochore protein Cenp-F/LEK1 Rb protein-binding" evidence="5">
    <location>
        <begin position="2466"/>
        <end position="2512"/>
    </location>
</feature>
<dbReference type="RefSeq" id="XP_002934738.2">
    <property type="nucleotide sequence ID" value="XM_002934692.5"/>
</dbReference>
<dbReference type="Gene3D" id="1.10.287.1490">
    <property type="match status" value="1"/>
</dbReference>
<feature type="region of interest" description="Disordered" evidence="2">
    <location>
        <begin position="872"/>
        <end position="914"/>
    </location>
</feature>
<feature type="region of interest" description="Disordered" evidence="2">
    <location>
        <begin position="1101"/>
        <end position="1172"/>
    </location>
</feature>
<dbReference type="GO" id="GO:0070840">
    <property type="term" value="F:dynein complex binding"/>
    <property type="evidence" value="ECO:0000318"/>
    <property type="project" value="GO_Central"/>
</dbReference>
<dbReference type="OrthoDB" id="10255522at2759"/>
<feature type="compositionally biased region" description="Low complexity" evidence="2">
    <location>
        <begin position="1147"/>
        <end position="1159"/>
    </location>
</feature>
<feature type="region of interest" description="Disordered" evidence="2">
    <location>
        <begin position="181"/>
        <end position="270"/>
    </location>
</feature>
<dbReference type="Reactome" id="R-XTR-141444">
    <property type="pathway name" value="Amplification of signal from unattached kinetochores via a MAD2 inhibitory signal"/>
</dbReference>
<organism evidence="6">
    <name type="scientific">Xenopus tropicalis</name>
    <name type="common">Western clawed frog</name>
    <name type="synonym">Silurana tropicalis</name>
    <dbReference type="NCBI Taxonomy" id="8364"/>
    <lineage>
        <taxon>Eukaryota</taxon>
        <taxon>Metazoa</taxon>
        <taxon>Chordata</taxon>
        <taxon>Craniata</taxon>
        <taxon>Vertebrata</taxon>
        <taxon>Euteleostomi</taxon>
        <taxon>Amphibia</taxon>
        <taxon>Batrachia</taxon>
        <taxon>Anura</taxon>
        <taxon>Pipoidea</taxon>
        <taxon>Pipidae</taxon>
        <taxon>Xenopodinae</taxon>
        <taxon>Xenopus</taxon>
        <taxon>Silurana</taxon>
    </lineage>
</organism>
<keyword evidence="1" id="KW-0175">Coiled coil</keyword>
<feature type="region of interest" description="Disordered" evidence="2">
    <location>
        <begin position="1337"/>
        <end position="1369"/>
    </location>
</feature>
<dbReference type="InterPro" id="IPR043513">
    <property type="entry name" value="Cenp-F"/>
</dbReference>
<dbReference type="Reactome" id="R-XTR-68877">
    <property type="pathway name" value="Mitotic Prometaphase"/>
</dbReference>
<dbReference type="GO" id="GO:0000278">
    <property type="term" value="P:mitotic cell cycle"/>
    <property type="evidence" value="ECO:0000318"/>
    <property type="project" value="GO_Central"/>
</dbReference>
<feature type="domain" description="Centromere protein Cenp-F N-terminal" evidence="4">
    <location>
        <begin position="1"/>
        <end position="302"/>
    </location>
</feature>
<dbReference type="CTD" id="1063"/>
<feature type="region of interest" description="Disordered" evidence="2">
    <location>
        <begin position="2386"/>
        <end position="2586"/>
    </location>
</feature>
<evidence type="ECO:0000259" key="3">
    <source>
        <dbReference type="Pfam" id="PF10473"/>
    </source>
</evidence>
<dbReference type="Bgee" id="ENSXETG00000023124">
    <property type="expression patterns" value="Expressed in gastrula and 7 other cell types or tissues"/>
</dbReference>
<dbReference type="Pfam" id="PF10490">
    <property type="entry name" value="CENP-F_C_Rb_bdg"/>
    <property type="match status" value="1"/>
</dbReference>
<dbReference type="GeneID" id="100127686"/>
<dbReference type="GO" id="GO:0051310">
    <property type="term" value="P:metaphase chromosome alignment"/>
    <property type="evidence" value="ECO:0000318"/>
    <property type="project" value="GO_Central"/>
</dbReference>
<evidence type="ECO:0000256" key="1">
    <source>
        <dbReference type="SAM" id="Coils"/>
    </source>
</evidence>
<feature type="domain" description="Centromere protein Cenp-F leucine-rich repeat-containing" evidence="3">
    <location>
        <begin position="1737"/>
        <end position="1869"/>
    </location>
</feature>
<dbReference type="Reactome" id="R-XTR-9648025">
    <property type="pathway name" value="EML4 and NUDC in mitotic spindle formation"/>
</dbReference>
<feature type="coiled-coil region" evidence="1">
    <location>
        <begin position="20"/>
        <end position="131"/>
    </location>
</feature>
<feature type="domain" description="Centromere protein Cenp-F leucine-rich repeat-containing" evidence="3">
    <location>
        <begin position="1506"/>
        <end position="1641"/>
    </location>
</feature>
<dbReference type="GeneTree" id="ENSGT00730000111187"/>
<evidence type="ECO:0000259" key="5">
    <source>
        <dbReference type="Pfam" id="PF10490"/>
    </source>
</evidence>
<dbReference type="GO" id="GO:0042803">
    <property type="term" value="F:protein homodimerization activity"/>
    <property type="evidence" value="ECO:0007669"/>
    <property type="project" value="InterPro"/>
</dbReference>
<feature type="compositionally biased region" description="Polar residues" evidence="2">
    <location>
        <begin position="1107"/>
        <end position="1127"/>
    </location>
</feature>
<feature type="coiled-coil region" evidence="1">
    <location>
        <begin position="1221"/>
        <end position="1264"/>
    </location>
</feature>
<protein>
    <submittedName>
        <fullName evidence="6 8">Centromere protein F</fullName>
    </submittedName>
</protein>
<dbReference type="KEGG" id="xtr:100127686"/>
<dbReference type="Ensembl" id="ENSXETT00000050022">
    <property type="protein sequence ID" value="ENSXETP00000050022"/>
    <property type="gene ID" value="ENSXETG00000023124"/>
</dbReference>
<dbReference type="PANTHER" id="PTHR18874:SF10">
    <property type="entry name" value="CENTROMERE PROTEIN F"/>
    <property type="match status" value="1"/>
</dbReference>
<dbReference type="GO" id="GO:0010389">
    <property type="term" value="P:regulation of G2/M transition of mitotic cell cycle"/>
    <property type="evidence" value="ECO:0000318"/>
    <property type="project" value="GO_Central"/>
</dbReference>
<dbReference type="OMA" id="EQPNEQH"/>
<dbReference type="PANTHER" id="PTHR18874">
    <property type="entry name" value="CMF/LEK/CENP CELL DIVISION-RELATED"/>
    <property type="match status" value="1"/>
</dbReference>
<dbReference type="InterPro" id="IPR018302">
    <property type="entry name" value="CenpF/LEK1_Rb-prot-bd"/>
</dbReference>
<accession>F7A8M3</accession>
<dbReference type="eggNOG" id="ENOG502QVMD">
    <property type="taxonomic scope" value="Eukaryota"/>
</dbReference>
<dbReference type="GO" id="GO:0000775">
    <property type="term" value="C:chromosome, centromeric region"/>
    <property type="evidence" value="ECO:0000318"/>
    <property type="project" value="GO_Central"/>
</dbReference>
<dbReference type="AGR" id="Xenbase:XB-GENE-1002205"/>
<reference evidence="6" key="2">
    <citation type="submission" date="2011-06" db="UniProtKB">
        <authorList>
            <consortium name="Ensembl"/>
        </authorList>
    </citation>
    <scope>IDENTIFICATION</scope>
</reference>
<dbReference type="Proteomes" id="UP000008143">
    <property type="component" value="Chromosome 5"/>
</dbReference>
<dbReference type="InterPro" id="IPR019513">
    <property type="entry name" value="Centromere_CenpF_leu-rich_rpt"/>
</dbReference>
<dbReference type="Pfam" id="PF10481">
    <property type="entry name" value="CENP-F_N"/>
    <property type="match status" value="1"/>
</dbReference>
<feature type="coiled-coil region" evidence="1">
    <location>
        <begin position="275"/>
        <end position="588"/>
    </location>
</feature>
<feature type="compositionally biased region" description="Polar residues" evidence="2">
    <location>
        <begin position="1349"/>
        <end position="1369"/>
    </location>
</feature>
<evidence type="ECO:0000259" key="4">
    <source>
        <dbReference type="Pfam" id="PF10481"/>
    </source>
</evidence>
<dbReference type="GO" id="GO:0008017">
    <property type="term" value="F:microtubule binding"/>
    <property type="evidence" value="ECO:0007669"/>
    <property type="project" value="InterPro"/>
</dbReference>
<feature type="coiled-coil region" evidence="1">
    <location>
        <begin position="943"/>
        <end position="974"/>
    </location>
</feature>
<sequence length="2609" mass="298375">MSWVVEEWKEGLPTKTLQKIQELESQLDKLKKERQQRQFQLESLEAAFQKQKQKAESEKSEISALKRENQSLIESCDNQEKAKQKITHEYQLKESQVNFLEGQLSASKKQIEKLEQELKRYKSDLEKSQLSFNACDMSVCATPQKSFVAPYTPNKYTDFRYEELQEKYQKEVEERKRLETEMKTLRNVPQPPQAAAQSTMTHRDIARHQTSSSVFSWQEDRTPSHPSSTSHDKRLKRSFASSQLLWDQEETPSKRGVRSENLGKSASDSYTTQLNDQLKTQNQELKSRINELEMRLQVQEKDLKNQLNKLQESQALYEKTQRELAERDKTLVKCKEDLARVTAQCEQAANKCVMAEQKLKKVSDELSCQRQNAESARVAAEQKLKEREKENQQEILQQQNSLRNMEQQLSQIKAKMSQEAQQAKNDFNALQSELDRAIHTKKILENETEELRQRLSRAEQDLCQCRSNENDLRKSLEDTKSEKNVMKSQYDQKSKDALKLEEELQTANQTLRQNQLFVDEIKAKNLHLEAELKSAFEKLQDHDSATFLNLKATVHNLEMERNFAQELLKKRENDFEEIKNNLARMMDETNSLKSHLDHKEKECKELINANISLNSWKVEQEKVVGQISRDKDDLLKKIQELEHLLQTHGDQVHLLENDKKNLHTQIRTLQEIVDAKTVDLQNQQLVCGELRQNLDYENQKFNSENEKLQLQISELENAIKEQNCSASLDKSSYCENLLFQEKQLNSEMQKQMKELLLEKEDIQKCLNEAEVLHEQFVTGSRSHMESLQENISSKQNYIESIECAVREKEEQITTLTEKLGVLDANLQSVQEKNKELNDKLQELNLLSESWPLERERLNSQISLNREEIERLTEENKRTHQVNDPHNDQETNKESEHQLETTQPSAEDKVEPRGLPDGAGIENTNELEALQQELVHVKEKHCRLQREYDRLTNANEELTKLLDDLRNNEQSLDNITDLSAYLKEKENSLNNSNFVLETLPMDLDDEKQIHDGCTDSPTLKGTPNTVKSNNDLDLEQELSTLQKQDIFSFDIDQAERATNISDLLVNISDHQIGDRPSSSLDSSQCDDSINLNKDILGLRISGGWATTKPPQSISDNENSGLLTSPNEGTSKRLKETAENILKSPVPPSQRSSPSSMNSNNRGGREANRKSIPCKSAADSILGKSLEDQLWMMAVMASGDAGDFKEFLTTYQTEVDELKKQHLLEMEACKQKMTEQAAELEVKLAAEKQQTEYLSHELEAARLELQCLDLSARSFLSFDTEDLTKTLEVANQSICTVLPIGKLSLSSSELLTNHNLKNLIQSLESTNSETKKDRSILATNCPEIPNEGDENASSLEENSADSTNSNISDSPVSKLSLQEIMETLKMQIHQTTAENLKLLQSLEAGEKKNLNLSAEIESLNKQIEQHSGKDNIGTELQSRVKELDAEKLQLFEKYESISQEKLQLTGRVGDLEKELASISNAMEVLKEQLSQLSGIRESLEIANGNLKEQYLETENEVRRVKSERANMENHALSLEIDLDTIQAKYQQLQEENEEYRRSAATLQDRLSVVVAEKNQIDQELENLTEEKDELEQMCQKLKERVEDLELNKVHNRNLIKILETELRSLKAELQGAKASLEQLSAEKDLRDLQESEKNVHVEAEGLKNQLQQIQGEYQLLLKDSEDMQAQLSKVCSEKDKISKVLECCQYEKRELATNLSSAQEEVAQMRAGIEKLKVRMESDEKKKNHLIGKLKETERNSDHLKDKIENLERELLMSEENLESTILQSESSKEEVEKLKSMKEALEANVNTFRRRIVDLERELEKSKERIEELETRVLTLSNALEKSEMEKSCLNEESGQELLLLRAQLNELQEQKRASAKQSDLEALLEQNKMQLMQQLEEAHNTSRTLELTMEKVTLELRECKLQLDEKTELVLSLEGKLEEAENLEKKLAELAEQKALSDEKCNAAATKNAELLILIDQNKAELLHQVGEAQGETRNMELSLQKIATELGETKRRLEEKEQQIFVLECKLEETIESEKKCHLELLQCEAERDRLNGEIENQQRDLELLQCKVQMESGASESSQAAIRDLKSTCNDLEAQLQSSDAEKQVLVQKVDELTENCTILQSKVHEAEMKIKEKKVLDEQLQAVKQQIEDTNTRLCATTTEKTELTETIAKLRIEQEAQADRSRSDARELQNRLLQAEAKQQAALDALLIQHKEEIQALQGKLTLAEEHAIGHGYEVERLKAANVELNGSLGSAHRQLEELNQLKVSFAELKEEHARVCAALRHQVESCAELEQERDRLKGKINEREEELKHLQAKQQNAEGGASSNEDLLAEIEELKQWLEEKTTEADESVEKYCTIMIKSHKLEEDNDTLKKQLDFLSSKLKQLQTSQEVPSPPQRGDHPGPQSMDQKGGEDNQSAQRVSKQSSKRRREQDVTLDKEEPRSPIPQGLAKRVRKTASRTVPHQRSTEHEEEFQPDGLPDVVQKGFADIPSGKQSPYILRRTTGPVRKSPRLAALKPSPSTHEDLENLAHFSSPAAGGSKAQQSKLSEAVRAGSEVGPMEVSSPLSSYNRLKNPGSDSPISRKMAIERISEKLLHEESETEEACHVQ</sequence>
<feature type="coiled-coil region" evidence="1">
    <location>
        <begin position="2000"/>
        <end position="2231"/>
    </location>
</feature>
<feature type="compositionally biased region" description="Basic and acidic residues" evidence="2">
    <location>
        <begin position="872"/>
        <end position="898"/>
    </location>
</feature>
<dbReference type="Reactome" id="R-XTR-2500257">
    <property type="pathway name" value="Resolution of Sister Chromatid Cohesion"/>
</dbReference>
<evidence type="ECO:0000313" key="9">
    <source>
        <dbReference type="Xenbase" id="XB-GENE-1002205"/>
    </source>
</evidence>
<evidence type="ECO:0000313" key="8">
    <source>
        <dbReference type="RefSeq" id="XP_002934738.2"/>
    </source>
</evidence>
<reference evidence="8" key="3">
    <citation type="submission" date="2025-04" db="UniProtKB">
        <authorList>
            <consortium name="RefSeq"/>
        </authorList>
    </citation>
    <scope>IDENTIFICATION</scope>
    <source>
        <strain evidence="8">Nigerian</strain>
        <tissue evidence="8">Liver and blood</tissue>
    </source>
</reference>
<evidence type="ECO:0000256" key="2">
    <source>
        <dbReference type="SAM" id="MobiDB-lite"/>
    </source>
</evidence>
<keyword evidence="7" id="KW-1185">Reference proteome</keyword>
<feature type="coiled-coil region" evidence="1">
    <location>
        <begin position="1400"/>
        <end position="1960"/>
    </location>
</feature>
<evidence type="ECO:0000313" key="7">
    <source>
        <dbReference type="Proteomes" id="UP000008143"/>
    </source>
</evidence>
<dbReference type="Xenbase" id="XB-GENE-1002205">
    <property type="gene designation" value="cenpf"/>
</dbReference>
<feature type="compositionally biased region" description="Polar residues" evidence="2">
    <location>
        <begin position="2565"/>
        <end position="2581"/>
    </location>
</feature>
<reference evidence="6" key="1">
    <citation type="journal article" date="2010" name="Science">
        <title>The genome of the Western clawed frog Xenopus tropicalis.</title>
        <authorList>
            <person name="Hellsten U."/>
            <person name="Harland R.M."/>
            <person name="Gilchrist M.J."/>
            <person name="Hendrix D."/>
            <person name="Jurka J."/>
            <person name="Kapitonov V."/>
            <person name="Ovcharenko I."/>
            <person name="Putnam N.H."/>
            <person name="Shu S."/>
            <person name="Taher L."/>
            <person name="Blitz I.L."/>
            <person name="Blumberg B."/>
            <person name="Dichmann D.S."/>
            <person name="Dubchak I."/>
            <person name="Amaya E."/>
            <person name="Detter J.C."/>
            <person name="Fletcher R."/>
            <person name="Gerhard D.S."/>
            <person name="Goodstein D."/>
            <person name="Graves T."/>
            <person name="Grigoriev I.V."/>
            <person name="Grimwood J."/>
            <person name="Kawashima T."/>
            <person name="Lindquist E."/>
            <person name="Lucas S.M."/>
            <person name="Mead P.E."/>
            <person name="Mitros T."/>
            <person name="Ogino H."/>
            <person name="Ohta Y."/>
            <person name="Poliakov A.V."/>
            <person name="Pollet N."/>
            <person name="Robert J."/>
            <person name="Salamov A."/>
            <person name="Sater A.K."/>
            <person name="Schmutz J."/>
            <person name="Terry A."/>
            <person name="Vize P.D."/>
            <person name="Warren W.C."/>
            <person name="Wells D."/>
            <person name="Wills A."/>
            <person name="Wilson R.K."/>
            <person name="Zimmerman L.B."/>
            <person name="Zorn A.M."/>
            <person name="Grainger R."/>
            <person name="Grammer T."/>
            <person name="Khokha M.K."/>
            <person name="Richardson P.M."/>
            <person name="Rokhsar D.S."/>
        </authorList>
    </citation>
    <scope>NUCLEOTIDE SEQUENCE [LARGE SCALE GENOMIC DNA]</scope>
    <source>
        <strain evidence="6">Nigerian</strain>
    </source>
</reference>